<dbReference type="PANTHER" id="PTHR43673">
    <property type="entry name" value="NAD(P)H NITROREDUCTASE YDGI-RELATED"/>
    <property type="match status" value="1"/>
</dbReference>
<name>A0A1G2F1T8_9BACT</name>
<comment type="caution">
    <text evidence="7">The sequence shown here is derived from an EMBL/GenBank/DDBJ whole genome shotgun (WGS) entry which is preliminary data.</text>
</comment>
<sequence>MELTDVIKKRKSVRSFQKIDVPNEILEEIIALARTSPSAGAIRGYKAIITKEKIVRIDAPVYLVICANPEAYVSRYGERGKNLYSIQDATIFGAYVQLLLVDGGLASVWIGAFREDKIKNTLNIEKHLKPIAIIALGHSL</sequence>
<proteinExistence type="inferred from homology"/>
<keyword evidence="5" id="KW-0560">Oxidoreductase</keyword>
<evidence type="ECO:0000313" key="7">
    <source>
        <dbReference type="EMBL" id="OGZ31531.1"/>
    </source>
</evidence>
<dbReference type="STRING" id="1801726.A3H02_02370"/>
<dbReference type="Pfam" id="PF00881">
    <property type="entry name" value="Nitroreductase"/>
    <property type="match status" value="2"/>
</dbReference>
<dbReference type="AlphaFoldDB" id="A0A1G2F1T8"/>
<reference evidence="7 8" key="1">
    <citation type="journal article" date="2016" name="Nat. Commun.">
        <title>Thousands of microbial genomes shed light on interconnected biogeochemical processes in an aquifer system.</title>
        <authorList>
            <person name="Anantharaman K."/>
            <person name="Brown C.T."/>
            <person name="Hug L.A."/>
            <person name="Sharon I."/>
            <person name="Castelle C.J."/>
            <person name="Probst A.J."/>
            <person name="Thomas B.C."/>
            <person name="Singh A."/>
            <person name="Wilkins M.J."/>
            <person name="Karaoz U."/>
            <person name="Brodie E.L."/>
            <person name="Williams K.H."/>
            <person name="Hubbard S.S."/>
            <person name="Banfield J.F."/>
        </authorList>
    </citation>
    <scope>NUCLEOTIDE SEQUENCE [LARGE SCALE GENOMIC DNA]</scope>
</reference>
<protein>
    <recommendedName>
        <fullName evidence="6">Nitroreductase domain-containing protein</fullName>
    </recommendedName>
</protein>
<evidence type="ECO:0000259" key="6">
    <source>
        <dbReference type="Pfam" id="PF00881"/>
    </source>
</evidence>
<dbReference type="Proteomes" id="UP000176787">
    <property type="component" value="Unassembled WGS sequence"/>
</dbReference>
<accession>A0A1G2F1T8</accession>
<evidence type="ECO:0000256" key="3">
    <source>
        <dbReference type="ARBA" id="ARBA00022630"/>
    </source>
</evidence>
<feature type="domain" description="Nitroreductase" evidence="6">
    <location>
        <begin position="58"/>
        <end position="138"/>
    </location>
</feature>
<gene>
    <name evidence="7" type="ORF">A3H02_02370</name>
</gene>
<evidence type="ECO:0000256" key="4">
    <source>
        <dbReference type="ARBA" id="ARBA00022643"/>
    </source>
</evidence>
<dbReference type="GO" id="GO:0016491">
    <property type="term" value="F:oxidoreductase activity"/>
    <property type="evidence" value="ECO:0007669"/>
    <property type="project" value="UniProtKB-KW"/>
</dbReference>
<dbReference type="InterPro" id="IPR000415">
    <property type="entry name" value="Nitroreductase-like"/>
</dbReference>
<comment type="similarity">
    <text evidence="2">Belongs to the nitroreductase family.</text>
</comment>
<dbReference type="SUPFAM" id="SSF55469">
    <property type="entry name" value="FMN-dependent nitroreductase-like"/>
    <property type="match status" value="1"/>
</dbReference>
<organism evidence="7 8">
    <name type="scientific">Candidatus Niyogibacteria bacterium RIFCSPLOWO2_12_FULL_41_13</name>
    <dbReference type="NCBI Taxonomy" id="1801726"/>
    <lineage>
        <taxon>Bacteria</taxon>
        <taxon>Candidatus Niyogiibacteriota</taxon>
    </lineage>
</organism>
<evidence type="ECO:0000256" key="1">
    <source>
        <dbReference type="ARBA" id="ARBA00001917"/>
    </source>
</evidence>
<feature type="domain" description="Nitroreductase" evidence="6">
    <location>
        <begin position="7"/>
        <end position="50"/>
    </location>
</feature>
<keyword evidence="4" id="KW-0288">FMN</keyword>
<comment type="cofactor">
    <cofactor evidence="1">
        <name>FMN</name>
        <dbReference type="ChEBI" id="CHEBI:58210"/>
    </cofactor>
</comment>
<dbReference type="EMBL" id="MHMS01000025">
    <property type="protein sequence ID" value="OGZ31531.1"/>
    <property type="molecule type" value="Genomic_DNA"/>
</dbReference>
<dbReference type="PANTHER" id="PTHR43673:SF2">
    <property type="entry name" value="NITROREDUCTASE"/>
    <property type="match status" value="1"/>
</dbReference>
<evidence type="ECO:0000313" key="8">
    <source>
        <dbReference type="Proteomes" id="UP000176787"/>
    </source>
</evidence>
<evidence type="ECO:0000256" key="5">
    <source>
        <dbReference type="ARBA" id="ARBA00023002"/>
    </source>
</evidence>
<dbReference type="Gene3D" id="3.40.109.10">
    <property type="entry name" value="NADH Oxidase"/>
    <property type="match status" value="2"/>
</dbReference>
<evidence type="ECO:0000256" key="2">
    <source>
        <dbReference type="ARBA" id="ARBA00007118"/>
    </source>
</evidence>
<keyword evidence="3" id="KW-0285">Flavoprotein</keyword>
<dbReference type="InterPro" id="IPR029479">
    <property type="entry name" value="Nitroreductase"/>
</dbReference>